<name>A0ABQ5W189_9HYPH</name>
<dbReference type="RefSeq" id="WP_284339263.1">
    <property type="nucleotide sequence ID" value="NZ_BSNS01000007.1"/>
</dbReference>
<reference evidence="2" key="1">
    <citation type="journal article" date="2019" name="Int. J. Syst. Evol. Microbiol.">
        <title>The Global Catalogue of Microorganisms (GCM) 10K type strain sequencing project: providing services to taxonomists for standard genome sequencing and annotation.</title>
        <authorList>
            <consortium name="The Broad Institute Genomics Platform"/>
            <consortium name="The Broad Institute Genome Sequencing Center for Infectious Disease"/>
            <person name="Wu L."/>
            <person name="Ma J."/>
        </authorList>
    </citation>
    <scope>NUCLEOTIDE SEQUENCE [LARGE SCALE GENOMIC DNA]</scope>
    <source>
        <strain evidence="2">NBRC 112416</strain>
    </source>
</reference>
<dbReference type="EMBL" id="BSNS01000007">
    <property type="protein sequence ID" value="GLQ53810.1"/>
    <property type="molecule type" value="Genomic_DNA"/>
</dbReference>
<evidence type="ECO:0000313" key="2">
    <source>
        <dbReference type="Proteomes" id="UP001156691"/>
    </source>
</evidence>
<comment type="caution">
    <text evidence="1">The sequence shown here is derived from an EMBL/GenBank/DDBJ whole genome shotgun (WGS) entry which is preliminary data.</text>
</comment>
<protein>
    <recommendedName>
        <fullName evidence="3">GNAT family N-acetyltransferase</fullName>
    </recommendedName>
</protein>
<organism evidence="1 2">
    <name type="scientific">Devosia nitrariae</name>
    <dbReference type="NCBI Taxonomy" id="2071872"/>
    <lineage>
        <taxon>Bacteria</taxon>
        <taxon>Pseudomonadati</taxon>
        <taxon>Pseudomonadota</taxon>
        <taxon>Alphaproteobacteria</taxon>
        <taxon>Hyphomicrobiales</taxon>
        <taxon>Devosiaceae</taxon>
        <taxon>Devosia</taxon>
    </lineage>
</organism>
<evidence type="ECO:0008006" key="3">
    <source>
        <dbReference type="Google" id="ProtNLM"/>
    </source>
</evidence>
<dbReference type="Proteomes" id="UP001156691">
    <property type="component" value="Unassembled WGS sequence"/>
</dbReference>
<gene>
    <name evidence="1" type="ORF">GCM10010862_10690</name>
</gene>
<accession>A0ABQ5W189</accession>
<proteinExistence type="predicted"/>
<sequence length="147" mass="16799">MKPHPLFKNRSIPATRTLGEFTLKALSINDLERDFSAVVDSAADIKAANPGSSWPEGLTKEKNLIDLAWHQREFEARRSFAWVIEDIVGEYLGCLYIYPSIAGEKSADVVWWWRTGAVVSDESFRKQLLEWIAGGEWPRLIYNLQDD</sequence>
<evidence type="ECO:0000313" key="1">
    <source>
        <dbReference type="EMBL" id="GLQ53810.1"/>
    </source>
</evidence>
<keyword evidence="2" id="KW-1185">Reference proteome</keyword>